<evidence type="ECO:0000256" key="2">
    <source>
        <dbReference type="SAM" id="SignalP"/>
    </source>
</evidence>
<dbReference type="Pfam" id="PF18962">
    <property type="entry name" value="Por_Secre_tail"/>
    <property type="match status" value="1"/>
</dbReference>
<dbReference type="InterPro" id="IPR026444">
    <property type="entry name" value="Secre_tail"/>
</dbReference>
<evidence type="ECO:0000259" key="3">
    <source>
        <dbReference type="PROSITE" id="PS51020"/>
    </source>
</evidence>
<reference evidence="4 5" key="1">
    <citation type="journal article" date="2013" name="Genome Announc.">
        <title>Draft Genome Sequence of Winogradskyella psychrotolerans RS-3T, Isolated from the Marine Transect of Kongsfjorden, Ny-Alesund, Svalbard, Arctic Ocean.</title>
        <authorList>
            <person name="Kumar Pinnaka A."/>
            <person name="Ara S."/>
            <person name="Singh A."/>
            <person name="Shivaji S."/>
        </authorList>
    </citation>
    <scope>NUCLEOTIDE SEQUENCE [LARGE SCALE GENOMIC DNA]</scope>
    <source>
        <strain evidence="4 5">RS-3</strain>
    </source>
</reference>
<dbReference type="Pfam" id="PF06468">
    <property type="entry name" value="Spond_N"/>
    <property type="match status" value="1"/>
</dbReference>
<dbReference type="eggNOG" id="ENOG5032TPV">
    <property type="taxonomic scope" value="Bacteria"/>
</dbReference>
<dbReference type="RefSeq" id="WP_020894816.1">
    <property type="nucleotide sequence ID" value="NZ_ATMR01000034.1"/>
</dbReference>
<feature type="signal peptide" evidence="2">
    <location>
        <begin position="1"/>
        <end position="22"/>
    </location>
</feature>
<keyword evidence="5" id="KW-1185">Reference proteome</keyword>
<dbReference type="Gene3D" id="2.60.40.2130">
    <property type="entry name" value="F-spondin domain"/>
    <property type="match status" value="1"/>
</dbReference>
<dbReference type="AlphaFoldDB" id="S7VWC8"/>
<dbReference type="PANTHER" id="PTHR11311">
    <property type="entry name" value="SPONDIN"/>
    <property type="match status" value="1"/>
</dbReference>
<feature type="domain" description="Spondin" evidence="3">
    <location>
        <begin position="16"/>
        <end position="207"/>
    </location>
</feature>
<dbReference type="InterPro" id="IPR009465">
    <property type="entry name" value="Spondin_N"/>
</dbReference>
<evidence type="ECO:0000313" key="4">
    <source>
        <dbReference type="EMBL" id="EPR74421.1"/>
    </source>
</evidence>
<protein>
    <submittedName>
        <fullName evidence="4">F-spondin</fullName>
    </submittedName>
</protein>
<dbReference type="GO" id="GO:0031012">
    <property type="term" value="C:extracellular matrix"/>
    <property type="evidence" value="ECO:0007669"/>
    <property type="project" value="TreeGrafter"/>
</dbReference>
<feature type="chain" id="PRO_5004558584" evidence="2">
    <location>
        <begin position="23"/>
        <end position="309"/>
    </location>
</feature>
<keyword evidence="1 2" id="KW-0732">Signal</keyword>
<evidence type="ECO:0000313" key="5">
    <source>
        <dbReference type="Proteomes" id="UP000014962"/>
    </source>
</evidence>
<dbReference type="PROSITE" id="PS51020">
    <property type="entry name" value="SPONDIN"/>
    <property type="match status" value="1"/>
</dbReference>
<evidence type="ECO:0000256" key="1">
    <source>
        <dbReference type="ARBA" id="ARBA00022729"/>
    </source>
</evidence>
<dbReference type="InterPro" id="IPR038678">
    <property type="entry name" value="Spondin_N_sf"/>
</dbReference>
<dbReference type="NCBIfam" id="TIGR04183">
    <property type="entry name" value="Por_Secre_tail"/>
    <property type="match status" value="1"/>
</dbReference>
<dbReference type="STRING" id="641526.ADIWIN_0522"/>
<gene>
    <name evidence="4" type="ORF">ADIWIN_0522</name>
</gene>
<dbReference type="EMBL" id="ATMR01000034">
    <property type="protein sequence ID" value="EPR74421.1"/>
    <property type="molecule type" value="Genomic_DNA"/>
</dbReference>
<dbReference type="GO" id="GO:0007155">
    <property type="term" value="P:cell adhesion"/>
    <property type="evidence" value="ECO:0007669"/>
    <property type="project" value="TreeGrafter"/>
</dbReference>
<accession>S7VWC8</accession>
<dbReference type="InterPro" id="IPR051418">
    <property type="entry name" value="Spondin/Thrombospondin_T1"/>
</dbReference>
<dbReference type="Proteomes" id="UP000014962">
    <property type="component" value="Unassembled WGS sequence"/>
</dbReference>
<sequence>MKKIILTLISFFILIVSNNISAQSFASYNINFTSTWNSNDHGPLPSNAHWSDLVGATHNNDITFIELGGTASPGIKNVAELGDNVIFNTEVQTAINAGDAEQWLSTTFDDYAAISSATLVDVILSEDFPLLTLTSMIAPSPDWIIAVSNLDLWDINTNNWKETFTIDLYPYDAGTKDGFNYSGDNIATDPSGVITNVAGVEGYPFNSEKIGTLTITLIAITLSTEDFNKNEDIKLFPNPNDTVRVTITNSRLLNSVIFYDLLGKQVMHVDNSNNKDNLAIDISNLNKGVYIVQLENTSGSVNNKRLIVN</sequence>
<dbReference type="PANTHER" id="PTHR11311:SF15">
    <property type="entry name" value="SPONDIN-2"/>
    <property type="match status" value="1"/>
</dbReference>
<dbReference type="NCBIfam" id="NF038123">
    <property type="entry name" value="NF038123_dom"/>
    <property type="match status" value="1"/>
</dbReference>
<dbReference type="OrthoDB" id="8478811at2"/>
<proteinExistence type="predicted"/>
<organism evidence="4 5">
    <name type="scientific">Winogradskyella psychrotolerans RS-3</name>
    <dbReference type="NCBI Taxonomy" id="641526"/>
    <lineage>
        <taxon>Bacteria</taxon>
        <taxon>Pseudomonadati</taxon>
        <taxon>Bacteroidota</taxon>
        <taxon>Flavobacteriia</taxon>
        <taxon>Flavobacteriales</taxon>
        <taxon>Flavobacteriaceae</taxon>
        <taxon>Winogradskyella</taxon>
    </lineage>
</organism>
<comment type="caution">
    <text evidence="4">The sequence shown here is derived from an EMBL/GenBank/DDBJ whole genome shotgun (WGS) entry which is preliminary data.</text>
</comment>
<name>S7VWC8_9FLAO</name>